<dbReference type="RefSeq" id="WP_208055685.1">
    <property type="nucleotide sequence ID" value="NZ_JAGEMK010000004.1"/>
</dbReference>
<keyword evidence="5 7" id="KW-1133">Transmembrane helix</keyword>
<evidence type="ECO:0000313" key="8">
    <source>
        <dbReference type="EMBL" id="MBO1751991.1"/>
    </source>
</evidence>
<dbReference type="PANTHER" id="PTHR30250">
    <property type="entry name" value="PST FAMILY PREDICTED COLANIC ACID TRANSPORTER"/>
    <property type="match status" value="1"/>
</dbReference>
<name>A0A939RWA7_9CELL</name>
<gene>
    <name evidence="8" type="ORF">J4G33_09265</name>
</gene>
<protein>
    <submittedName>
        <fullName evidence="8">Lipopolysaccharide biosynthesis protein</fullName>
    </submittedName>
</protein>
<keyword evidence="3" id="KW-1003">Cell membrane</keyword>
<sequence>MTQETESPVSAQGLASGTRWMVMGRLVTQVSRFVVSILLARLLTPEAFGLVAVAMTTILALEVFKDLGTGAAVIQRPEVDQALLSSVFYFNVLAGVVCAAAMFFGAPLIATAFGTPDATSVVRALSVIMVLSGLTQTHHAVLRRSMRFSGVAAVEMAGALVNGAVSITLALLGAGVWAMVWGNIAGVLAGSVIAWIRSGWKPSAVLRAAPLRSIAGFSLNTAAFNATTFALMNADKILVSRSLGAPALGVYSLAQRTINYPMESVAHVLMTVLFPAFSRIQDDNAALRRGYTRALGAIAFLTLPLMVGAATVARPLVEVVLGEEWTDLIPLLWFMAPAGALAALLSAVNTLYSAKGRADWMFRWGLASGAFTLVGFVVGLRWGLVGLAVAYLAVTLIQTPVGLWIVLRLIDMRLSTLLRSLLPYVAMTAAMAAATSGVVAATAGAGAAPWVQLAVGVLTGAVVYGGLAAWVHPPAVADSLTLIRRGER</sequence>
<evidence type="ECO:0000313" key="9">
    <source>
        <dbReference type="Proteomes" id="UP000664209"/>
    </source>
</evidence>
<feature type="transmembrane region" description="Helical" evidence="7">
    <location>
        <begin position="364"/>
        <end position="382"/>
    </location>
</feature>
<feature type="transmembrane region" description="Helical" evidence="7">
    <location>
        <begin position="331"/>
        <end position="352"/>
    </location>
</feature>
<feature type="transmembrane region" description="Helical" evidence="7">
    <location>
        <begin position="148"/>
        <end position="172"/>
    </location>
</feature>
<feature type="transmembrane region" description="Helical" evidence="7">
    <location>
        <begin position="290"/>
        <end position="311"/>
    </location>
</feature>
<dbReference type="EMBL" id="JAGEMK010000004">
    <property type="protein sequence ID" value="MBO1751991.1"/>
    <property type="molecule type" value="Genomic_DNA"/>
</dbReference>
<dbReference type="GO" id="GO:0005886">
    <property type="term" value="C:plasma membrane"/>
    <property type="evidence" value="ECO:0007669"/>
    <property type="project" value="UniProtKB-SubCell"/>
</dbReference>
<evidence type="ECO:0000256" key="3">
    <source>
        <dbReference type="ARBA" id="ARBA00022475"/>
    </source>
</evidence>
<feature type="transmembrane region" description="Helical" evidence="7">
    <location>
        <begin position="82"/>
        <end position="109"/>
    </location>
</feature>
<comment type="caution">
    <text evidence="8">The sequence shown here is derived from an EMBL/GenBank/DDBJ whole genome shotgun (WGS) entry which is preliminary data.</text>
</comment>
<reference evidence="8" key="1">
    <citation type="submission" date="2021-03" db="EMBL/GenBank/DDBJ databases">
        <title>Actinotalea soli sp. nov., isolated from soil.</title>
        <authorList>
            <person name="Ping W."/>
            <person name="Zhang J."/>
        </authorList>
    </citation>
    <scope>NUCLEOTIDE SEQUENCE</scope>
    <source>
        <strain evidence="8">BY-33</strain>
    </source>
</reference>
<evidence type="ECO:0000256" key="2">
    <source>
        <dbReference type="ARBA" id="ARBA00007430"/>
    </source>
</evidence>
<dbReference type="Proteomes" id="UP000664209">
    <property type="component" value="Unassembled WGS sequence"/>
</dbReference>
<keyword evidence="9" id="KW-1185">Reference proteome</keyword>
<dbReference type="Pfam" id="PF13440">
    <property type="entry name" value="Polysacc_synt_3"/>
    <property type="match status" value="1"/>
</dbReference>
<evidence type="ECO:0000256" key="6">
    <source>
        <dbReference type="ARBA" id="ARBA00023136"/>
    </source>
</evidence>
<evidence type="ECO:0000256" key="5">
    <source>
        <dbReference type="ARBA" id="ARBA00022989"/>
    </source>
</evidence>
<comment type="similarity">
    <text evidence="2">Belongs to the polysaccharide synthase family.</text>
</comment>
<keyword evidence="6 7" id="KW-0472">Membrane</keyword>
<organism evidence="8 9">
    <name type="scientific">Actinotalea soli</name>
    <dbReference type="NCBI Taxonomy" id="2819234"/>
    <lineage>
        <taxon>Bacteria</taxon>
        <taxon>Bacillati</taxon>
        <taxon>Actinomycetota</taxon>
        <taxon>Actinomycetes</taxon>
        <taxon>Micrococcales</taxon>
        <taxon>Cellulomonadaceae</taxon>
        <taxon>Actinotalea</taxon>
    </lineage>
</organism>
<dbReference type="PANTHER" id="PTHR30250:SF10">
    <property type="entry name" value="LIPOPOLYSACCHARIDE BIOSYNTHESIS PROTEIN WZXC"/>
    <property type="match status" value="1"/>
</dbReference>
<feature type="transmembrane region" description="Helical" evidence="7">
    <location>
        <begin position="450"/>
        <end position="471"/>
    </location>
</feature>
<keyword evidence="4 7" id="KW-0812">Transmembrane</keyword>
<feature type="transmembrane region" description="Helical" evidence="7">
    <location>
        <begin position="388"/>
        <end position="409"/>
    </location>
</feature>
<comment type="subcellular location">
    <subcellularLocation>
        <location evidence="1">Cell membrane</location>
        <topology evidence="1">Multi-pass membrane protein</topology>
    </subcellularLocation>
</comment>
<accession>A0A939RWA7</accession>
<feature type="transmembrane region" description="Helical" evidence="7">
    <location>
        <begin position="178"/>
        <end position="196"/>
    </location>
</feature>
<evidence type="ECO:0000256" key="1">
    <source>
        <dbReference type="ARBA" id="ARBA00004651"/>
    </source>
</evidence>
<dbReference type="InterPro" id="IPR050833">
    <property type="entry name" value="Poly_Biosynth_Transport"/>
</dbReference>
<dbReference type="CDD" id="cd13127">
    <property type="entry name" value="MATE_tuaB_like"/>
    <property type="match status" value="1"/>
</dbReference>
<evidence type="ECO:0000256" key="7">
    <source>
        <dbReference type="SAM" id="Phobius"/>
    </source>
</evidence>
<feature type="transmembrane region" description="Helical" evidence="7">
    <location>
        <begin position="33"/>
        <end position="61"/>
    </location>
</feature>
<feature type="transmembrane region" description="Helical" evidence="7">
    <location>
        <begin position="121"/>
        <end position="141"/>
    </location>
</feature>
<feature type="transmembrane region" description="Helical" evidence="7">
    <location>
        <begin position="421"/>
        <end position="444"/>
    </location>
</feature>
<proteinExistence type="inferred from homology"/>
<dbReference type="AlphaFoldDB" id="A0A939RWA7"/>
<evidence type="ECO:0000256" key="4">
    <source>
        <dbReference type="ARBA" id="ARBA00022692"/>
    </source>
</evidence>